<dbReference type="InterPro" id="IPR045851">
    <property type="entry name" value="AMP-bd_C_sf"/>
</dbReference>
<comment type="similarity">
    <text evidence="1">Belongs to the ATP-dependent AMP-binding enzyme family.</text>
</comment>
<dbReference type="PATRIC" id="fig|1622118.3.peg.2612"/>
<sequence length="365" mass="41476">MILEKTSFHKDFKLQGISFSSKEELINFSTKNLNVEVTHFLQQWFNNSLFVEVKTSGSTGKPKDLKLQKNYMVNSAKATGEYFKLPKNTTALLCMSPNYIAGKMMLVRALTLGWQLDVVEPTSKPLENTSKQYDFSAMVPMQLHNSLSELYKIKKLIVGGGVVSNELLNKIQNVNTEVFATYGMTETITHIAIKKLNHFNNVIANETKQSHYNVLPNISISNDSRGCLVINAPNVSEEKIITNDIIELISSTKFNWLGRYDTVINSGGIKLIPEQIEEKIRSVLTSRFFVSGLPDVILGEQLILVVECIDTEMNEEDIFKKIKKLKSVSSYEIPKKIYFLDRFVITETKKINRKETLKMIKSIDL</sequence>
<dbReference type="GO" id="GO:0006631">
    <property type="term" value="P:fatty acid metabolic process"/>
    <property type="evidence" value="ECO:0007669"/>
    <property type="project" value="TreeGrafter"/>
</dbReference>
<dbReference type="SUPFAM" id="SSF56801">
    <property type="entry name" value="Acetyl-CoA synthetase-like"/>
    <property type="match status" value="1"/>
</dbReference>
<protein>
    <submittedName>
        <fullName evidence="4">O-succinylbenzoic acid--CoA ligase</fullName>
    </submittedName>
</protein>
<evidence type="ECO:0000313" key="5">
    <source>
        <dbReference type="Proteomes" id="UP000059672"/>
    </source>
</evidence>
<accession>A0A0X8G915</accession>
<dbReference type="Proteomes" id="UP000059672">
    <property type="component" value="Chromosome"/>
</dbReference>
<evidence type="ECO:0000313" key="4">
    <source>
        <dbReference type="EMBL" id="AMC12276.1"/>
    </source>
</evidence>
<dbReference type="KEGG" id="lut:Lupro_12745"/>
<dbReference type="AlphaFoldDB" id="A0A0X8G915"/>
<dbReference type="Pfam" id="PF00501">
    <property type="entry name" value="AMP-binding"/>
    <property type="match status" value="1"/>
</dbReference>
<evidence type="ECO:0000259" key="3">
    <source>
        <dbReference type="Pfam" id="PF00501"/>
    </source>
</evidence>
<dbReference type="InterPro" id="IPR000873">
    <property type="entry name" value="AMP-dep_synth/lig_dom"/>
</dbReference>
<name>A0A0X8G915_9FLAO</name>
<gene>
    <name evidence="4" type="ORF">Lupro_12745</name>
</gene>
<evidence type="ECO:0000256" key="1">
    <source>
        <dbReference type="ARBA" id="ARBA00006432"/>
    </source>
</evidence>
<dbReference type="InterPro" id="IPR042099">
    <property type="entry name" value="ANL_N_sf"/>
</dbReference>
<dbReference type="STRING" id="1622118.Lupro_12745"/>
<proteinExistence type="inferred from homology"/>
<dbReference type="Gene3D" id="3.40.50.12780">
    <property type="entry name" value="N-terminal domain of ligase-like"/>
    <property type="match status" value="1"/>
</dbReference>
<feature type="domain" description="AMP-dependent synthetase/ligase" evidence="3">
    <location>
        <begin position="55"/>
        <end position="193"/>
    </location>
</feature>
<organism evidence="4 5">
    <name type="scientific">Lutibacter profundi</name>
    <dbReference type="NCBI Taxonomy" id="1622118"/>
    <lineage>
        <taxon>Bacteria</taxon>
        <taxon>Pseudomonadati</taxon>
        <taxon>Bacteroidota</taxon>
        <taxon>Flavobacteriia</taxon>
        <taxon>Flavobacteriales</taxon>
        <taxon>Flavobacteriaceae</taxon>
        <taxon>Lutibacter</taxon>
    </lineage>
</organism>
<reference evidence="4 5" key="2">
    <citation type="journal article" date="2016" name="Int. J. Syst. Evol. Microbiol.">
        <title>Lutibacter profundi sp. nov., isolated from a deep-sea hydrothermal system on the Arctic Mid-Ocean Ridge and emended description of the genus Lutibacter.</title>
        <authorList>
            <person name="Le Moine Bauer S."/>
            <person name="Roalkvam I."/>
            <person name="Steen I.H."/>
            <person name="Dahle H."/>
        </authorList>
    </citation>
    <scope>NUCLEOTIDE SEQUENCE [LARGE SCALE GENOMIC DNA]</scope>
    <source>
        <strain evidence="4 5">LP1</strain>
    </source>
</reference>
<dbReference type="PANTHER" id="PTHR43201:SF5">
    <property type="entry name" value="MEDIUM-CHAIN ACYL-COA LIGASE ACSF2, MITOCHONDRIAL"/>
    <property type="match status" value="1"/>
</dbReference>
<dbReference type="GO" id="GO:0031956">
    <property type="term" value="F:medium-chain fatty acid-CoA ligase activity"/>
    <property type="evidence" value="ECO:0007669"/>
    <property type="project" value="TreeGrafter"/>
</dbReference>
<keyword evidence="2 4" id="KW-0436">Ligase</keyword>
<dbReference type="PANTHER" id="PTHR43201">
    <property type="entry name" value="ACYL-COA SYNTHETASE"/>
    <property type="match status" value="1"/>
</dbReference>
<reference evidence="5" key="1">
    <citation type="submission" date="2015-12" db="EMBL/GenBank/DDBJ databases">
        <title>Complete genome sequence of Lutibacter profundus strain LP1.</title>
        <authorList>
            <person name="Wissuwa J."/>
            <person name="Le Moine Bauer S."/>
            <person name="Stokke R."/>
            <person name="Dahle H."/>
            <person name="Steen I.H."/>
        </authorList>
    </citation>
    <scope>NUCLEOTIDE SEQUENCE [LARGE SCALE GENOMIC DNA]</scope>
    <source>
        <strain evidence="5">LP1</strain>
    </source>
</reference>
<keyword evidence="5" id="KW-1185">Reference proteome</keyword>
<evidence type="ECO:0000256" key="2">
    <source>
        <dbReference type="ARBA" id="ARBA00022598"/>
    </source>
</evidence>
<dbReference type="OrthoDB" id="8870348at2"/>
<dbReference type="EMBL" id="CP013355">
    <property type="protein sequence ID" value="AMC12276.1"/>
    <property type="molecule type" value="Genomic_DNA"/>
</dbReference>
<dbReference type="Gene3D" id="3.30.300.30">
    <property type="match status" value="1"/>
</dbReference>